<dbReference type="RefSeq" id="WP_349165404.1">
    <property type="nucleotide sequence ID" value="NZ_JBBMFE010000019.1"/>
</dbReference>
<feature type="transmembrane region" description="Helical" evidence="7">
    <location>
        <begin position="319"/>
        <end position="345"/>
    </location>
</feature>
<dbReference type="Pfam" id="PF01554">
    <property type="entry name" value="MatE"/>
    <property type="match status" value="2"/>
</dbReference>
<keyword evidence="9" id="KW-1185">Reference proteome</keyword>
<evidence type="ECO:0000256" key="3">
    <source>
        <dbReference type="ARBA" id="ARBA00022475"/>
    </source>
</evidence>
<keyword evidence="4 7" id="KW-0812">Transmembrane</keyword>
<dbReference type="EMBL" id="JBBMFE010000019">
    <property type="protein sequence ID" value="MEQ2473876.1"/>
    <property type="molecule type" value="Genomic_DNA"/>
</dbReference>
<feature type="transmembrane region" description="Helical" evidence="7">
    <location>
        <begin position="62"/>
        <end position="82"/>
    </location>
</feature>
<dbReference type="InterPro" id="IPR048279">
    <property type="entry name" value="MdtK-like"/>
</dbReference>
<feature type="transmembrane region" description="Helical" evidence="7">
    <location>
        <begin position="397"/>
        <end position="416"/>
    </location>
</feature>
<evidence type="ECO:0000256" key="4">
    <source>
        <dbReference type="ARBA" id="ARBA00022692"/>
    </source>
</evidence>
<dbReference type="NCBIfam" id="TIGR00797">
    <property type="entry name" value="matE"/>
    <property type="match status" value="1"/>
</dbReference>
<protein>
    <submittedName>
        <fullName evidence="8">MATE family efflux transporter</fullName>
    </submittedName>
</protein>
<comment type="caution">
    <text evidence="8">The sequence shown here is derived from an EMBL/GenBank/DDBJ whole genome shotgun (WGS) entry which is preliminary data.</text>
</comment>
<dbReference type="CDD" id="cd13138">
    <property type="entry name" value="MATE_yoeA_like"/>
    <property type="match status" value="1"/>
</dbReference>
<reference evidence="8 9" key="1">
    <citation type="submission" date="2024-03" db="EMBL/GenBank/DDBJ databases">
        <title>Human intestinal bacterial collection.</title>
        <authorList>
            <person name="Pauvert C."/>
            <person name="Hitch T.C.A."/>
            <person name="Clavel T."/>
        </authorList>
    </citation>
    <scope>NUCLEOTIDE SEQUENCE [LARGE SCALE GENOMIC DNA]</scope>
    <source>
        <strain evidence="8 9">CLA-AA-H132</strain>
    </source>
</reference>
<evidence type="ECO:0000256" key="5">
    <source>
        <dbReference type="ARBA" id="ARBA00022989"/>
    </source>
</evidence>
<keyword evidence="5 7" id="KW-1133">Transmembrane helix</keyword>
<sequence length="459" mass="49440">MSSAASMIKDNPLKSMLQFALPLLVGNLLQQTYNIIDAAIVGQTLGAEALAAVGSSSSVQFLVLGFCMGSCAGFGIPIAKYFGAEKYDTMRRYIFNGGVLTAMIAAIVTVLCMSLCNWILQILSVPGDIFANAYAYLLVIFIGLPFTLLYNYLSSILRAVGDSRTPFLFLAFSAILNIFLDLFCIIVLKWGCAGAAIATITAQAVSGLLCLGFIIRRVKLMRMSRENQKMDGEAVKELLMMGLPTGLQFSITAIGSMVMQSANNSLGSIYVSGFTAAVKIKQFALCPFDAMATAVSVFCSQNLGAGQAKRIRQGLFQGMVVAVGYGIFAGLVLIVFGRSLSMMFLSRDNVEVLDASAKYLRCMGFFYWSLGILNVSRMVTQGLGFSGRAFFSGVTEMIARIIVSVGFVGTFGYTAICFADQTAWVSACCYIFPTCLYCMKKVTKLIQSETPAQADSLHA</sequence>
<dbReference type="PANTHER" id="PTHR43549">
    <property type="entry name" value="MULTIDRUG RESISTANCE PROTEIN YPNP-RELATED"/>
    <property type="match status" value="1"/>
</dbReference>
<gene>
    <name evidence="8" type="ORF">WMO29_15495</name>
</gene>
<feature type="transmembrane region" description="Helical" evidence="7">
    <location>
        <begin position="94"/>
        <end position="121"/>
    </location>
</feature>
<dbReference type="InterPro" id="IPR002528">
    <property type="entry name" value="MATE_fam"/>
</dbReference>
<keyword evidence="2" id="KW-0813">Transport</keyword>
<organism evidence="8 9">
    <name type="scientific">Laedolimicola intestinihominis</name>
    <dbReference type="NCBI Taxonomy" id="3133166"/>
    <lineage>
        <taxon>Bacteria</taxon>
        <taxon>Bacillati</taxon>
        <taxon>Bacillota</taxon>
        <taxon>Clostridia</taxon>
        <taxon>Lachnospirales</taxon>
        <taxon>Lachnospiraceae</taxon>
        <taxon>Laedolimicola</taxon>
    </lineage>
</organism>
<proteinExistence type="predicted"/>
<feature type="transmembrane region" description="Helical" evidence="7">
    <location>
        <begin position="194"/>
        <end position="215"/>
    </location>
</feature>
<dbReference type="Proteomes" id="UP001438008">
    <property type="component" value="Unassembled WGS sequence"/>
</dbReference>
<evidence type="ECO:0000256" key="1">
    <source>
        <dbReference type="ARBA" id="ARBA00004651"/>
    </source>
</evidence>
<evidence type="ECO:0000313" key="9">
    <source>
        <dbReference type="Proteomes" id="UP001438008"/>
    </source>
</evidence>
<accession>A0ABV1FLJ0</accession>
<dbReference type="PIRSF" id="PIRSF006603">
    <property type="entry name" value="DinF"/>
    <property type="match status" value="1"/>
</dbReference>
<evidence type="ECO:0000256" key="6">
    <source>
        <dbReference type="ARBA" id="ARBA00023136"/>
    </source>
</evidence>
<evidence type="ECO:0000313" key="8">
    <source>
        <dbReference type="EMBL" id="MEQ2473876.1"/>
    </source>
</evidence>
<keyword evidence="6 7" id="KW-0472">Membrane</keyword>
<evidence type="ECO:0000256" key="2">
    <source>
        <dbReference type="ARBA" id="ARBA00022448"/>
    </source>
</evidence>
<feature type="transmembrane region" description="Helical" evidence="7">
    <location>
        <begin position="133"/>
        <end position="153"/>
    </location>
</feature>
<feature type="transmembrane region" description="Helical" evidence="7">
    <location>
        <begin position="365"/>
        <end position="385"/>
    </location>
</feature>
<evidence type="ECO:0000256" key="7">
    <source>
        <dbReference type="SAM" id="Phobius"/>
    </source>
</evidence>
<comment type="subcellular location">
    <subcellularLocation>
        <location evidence="1">Cell membrane</location>
        <topology evidence="1">Multi-pass membrane protein</topology>
    </subcellularLocation>
</comment>
<feature type="transmembrane region" description="Helical" evidence="7">
    <location>
        <begin position="165"/>
        <end position="188"/>
    </location>
</feature>
<keyword evidence="3" id="KW-1003">Cell membrane</keyword>
<dbReference type="PANTHER" id="PTHR43549:SF3">
    <property type="entry name" value="MULTIDRUG RESISTANCE PROTEIN YPNP-RELATED"/>
    <property type="match status" value="1"/>
</dbReference>
<dbReference type="InterPro" id="IPR052031">
    <property type="entry name" value="Membrane_Transporter-Flippase"/>
</dbReference>
<name>A0ABV1FLJ0_9FIRM</name>